<name>A0A9W9VED6_9EURO</name>
<organism evidence="1 2">
    <name type="scientific">Penicillium cosmopolitanum</name>
    <dbReference type="NCBI Taxonomy" id="1131564"/>
    <lineage>
        <taxon>Eukaryota</taxon>
        <taxon>Fungi</taxon>
        <taxon>Dikarya</taxon>
        <taxon>Ascomycota</taxon>
        <taxon>Pezizomycotina</taxon>
        <taxon>Eurotiomycetes</taxon>
        <taxon>Eurotiomycetidae</taxon>
        <taxon>Eurotiales</taxon>
        <taxon>Aspergillaceae</taxon>
        <taxon>Penicillium</taxon>
    </lineage>
</organism>
<dbReference type="Proteomes" id="UP001147747">
    <property type="component" value="Unassembled WGS sequence"/>
</dbReference>
<accession>A0A9W9VED6</accession>
<sequence>MLYALPRKQIQRFWQNMSLYDPNDFHIQEDTPEELEQMDESMAITGLRLLVLWLSSSRDVEM</sequence>
<gene>
    <name evidence="1" type="ORF">N7509_012162</name>
</gene>
<keyword evidence="2" id="KW-1185">Reference proteome</keyword>
<dbReference type="RefSeq" id="XP_056482829.1">
    <property type="nucleotide sequence ID" value="XM_056636799.1"/>
</dbReference>
<proteinExistence type="predicted"/>
<reference evidence="1" key="2">
    <citation type="journal article" date="2023" name="IMA Fungus">
        <title>Comparative genomic study of the Penicillium genus elucidates a diverse pangenome and 15 lateral gene transfer events.</title>
        <authorList>
            <person name="Petersen C."/>
            <person name="Sorensen T."/>
            <person name="Nielsen M.R."/>
            <person name="Sondergaard T.E."/>
            <person name="Sorensen J.L."/>
            <person name="Fitzpatrick D.A."/>
            <person name="Frisvad J.C."/>
            <person name="Nielsen K.L."/>
        </authorList>
    </citation>
    <scope>NUCLEOTIDE SEQUENCE</scope>
    <source>
        <strain evidence="1">IBT 29677</strain>
    </source>
</reference>
<protein>
    <submittedName>
        <fullName evidence="1">Uncharacterized protein</fullName>
    </submittedName>
</protein>
<dbReference type="GeneID" id="81375779"/>
<evidence type="ECO:0000313" key="1">
    <source>
        <dbReference type="EMBL" id="KAJ5379043.1"/>
    </source>
</evidence>
<dbReference type="EMBL" id="JAPZBU010000011">
    <property type="protein sequence ID" value="KAJ5379043.1"/>
    <property type="molecule type" value="Genomic_DNA"/>
</dbReference>
<comment type="caution">
    <text evidence="1">The sequence shown here is derived from an EMBL/GenBank/DDBJ whole genome shotgun (WGS) entry which is preliminary data.</text>
</comment>
<evidence type="ECO:0000313" key="2">
    <source>
        <dbReference type="Proteomes" id="UP001147747"/>
    </source>
</evidence>
<reference evidence="1" key="1">
    <citation type="submission" date="2022-12" db="EMBL/GenBank/DDBJ databases">
        <authorList>
            <person name="Petersen C."/>
        </authorList>
    </citation>
    <scope>NUCLEOTIDE SEQUENCE</scope>
    <source>
        <strain evidence="1">IBT 29677</strain>
    </source>
</reference>
<dbReference type="AlphaFoldDB" id="A0A9W9VED6"/>